<evidence type="ECO:0000256" key="1">
    <source>
        <dbReference type="SAM" id="Coils"/>
    </source>
</evidence>
<evidence type="ECO:0000313" key="4">
    <source>
        <dbReference type="Proteomes" id="UP000007484"/>
    </source>
</evidence>
<dbReference type="RefSeq" id="WP_013609423.1">
    <property type="nucleotide sequence ID" value="NC_015155.1"/>
</dbReference>
<feature type="signal peptide" evidence="2">
    <location>
        <begin position="1"/>
        <end position="21"/>
    </location>
</feature>
<sequence>MLLGLSKLKALLILGFSSASAGAISIPPILVGDSFEEFLFREFNPAPEKYAMQGVENSDSDSNGVSYTTETRKFSSFPEVKVSNSELIRGTKKYNNGNYVLYFGADSCPNCTNFLYNSIESPKTWLGANKNVYRDGIFYETYSLSKTKSKLRDLKFIFFSDEIPSMDHRNNDDLAGIPWHKWSTTLLSQGRIKDDYIRYDKSAVNFRKIHSLLIYYFGNKVTGIPVVIIYKEGIPFVLHQDKIEELEKDKERTSKNVGSLTESTADNRDIILRYDLFKHLNYIFESKIIWS</sequence>
<proteinExistence type="predicted"/>
<feature type="coiled-coil region" evidence="1">
    <location>
        <begin position="236"/>
        <end position="263"/>
    </location>
</feature>
<dbReference type="Pfam" id="PF21637">
    <property type="entry name" value="DUF6856"/>
    <property type="match status" value="1"/>
</dbReference>
<keyword evidence="2" id="KW-0732">Signal</keyword>
<reference evidence="3 4" key="1">
    <citation type="journal article" date="2011" name="J. Bacteriol.">
        <title>Complete genome sequences of two hemotropic Mycoplasmas, Mycoplasma haemofelis strain Ohio2 and Mycoplasma suis strain Illinois.</title>
        <authorList>
            <person name="Messick J.B."/>
            <person name="Santos A.P."/>
            <person name="Guimaraes A.M."/>
        </authorList>
    </citation>
    <scope>NUCLEOTIDE SEQUENCE [LARGE SCALE GENOMIC DNA]</scope>
    <source>
        <strain evidence="3 4">Illinois</strain>
    </source>
</reference>
<protein>
    <submittedName>
        <fullName evidence="3">Uncharacterized protein</fullName>
    </submittedName>
</protein>
<keyword evidence="4" id="KW-1185">Reference proteome</keyword>
<keyword evidence="1" id="KW-0175">Coiled coil</keyword>
<dbReference type="Proteomes" id="UP000007484">
    <property type="component" value="Chromosome"/>
</dbReference>
<feature type="chain" id="PRO_5003257308" evidence="2">
    <location>
        <begin position="22"/>
        <end position="291"/>
    </location>
</feature>
<organism evidence="3 4">
    <name type="scientific">Mycoplasma suis (strain Illinois)</name>
    <dbReference type="NCBI Taxonomy" id="768700"/>
    <lineage>
        <taxon>Bacteria</taxon>
        <taxon>Bacillati</taxon>
        <taxon>Mycoplasmatota</taxon>
        <taxon>Mollicutes</taxon>
        <taxon>Mycoplasmataceae</taxon>
        <taxon>Mycoplasma</taxon>
    </lineage>
</organism>
<dbReference type="HOGENOM" id="CLU_955873_0_0_14"/>
<dbReference type="InterPro" id="IPR049194">
    <property type="entry name" value="DUF6856"/>
</dbReference>
<evidence type="ECO:0000313" key="3">
    <source>
        <dbReference type="EMBL" id="ADX98307.1"/>
    </source>
</evidence>
<name>F0QS37_MYCSL</name>
<evidence type="ECO:0000256" key="2">
    <source>
        <dbReference type="SAM" id="SignalP"/>
    </source>
</evidence>
<accession>F0QS37</accession>
<dbReference type="EMBL" id="CP002525">
    <property type="protein sequence ID" value="ADX98307.1"/>
    <property type="molecule type" value="Genomic_DNA"/>
</dbReference>
<gene>
    <name evidence="3" type="ordered locus">MSU_0782</name>
</gene>
<dbReference type="AlphaFoldDB" id="F0QS37"/>
<dbReference type="STRING" id="768700.MSU_0782"/>
<dbReference type="KEGG" id="mss:MSU_0782"/>